<comment type="caution">
    <text evidence="8">The sequence shown here is derived from an EMBL/GenBank/DDBJ whole genome shotgun (WGS) entry which is preliminary data.</text>
</comment>
<evidence type="ECO:0000313" key="8">
    <source>
        <dbReference type="EMBL" id="MFG3817870.1"/>
    </source>
</evidence>
<dbReference type="SUPFAM" id="SSF53686">
    <property type="entry name" value="Tryptophan synthase beta subunit-like PLP-dependent enzymes"/>
    <property type="match status" value="1"/>
</dbReference>
<dbReference type="NCBIfam" id="TIGR00260">
    <property type="entry name" value="thrC"/>
    <property type="match status" value="1"/>
</dbReference>
<comment type="similarity">
    <text evidence="2">Belongs to the threonine synthase family.</text>
</comment>
<dbReference type="InterPro" id="IPR004450">
    <property type="entry name" value="Thr_synthase-like"/>
</dbReference>
<reference evidence="9" key="1">
    <citation type="journal article" date="2024" name="Algal Res.">
        <title>Biochemical, toxicological and genomic investigation of a high-biomass producing Limnothrix strain isolated from Italian shallow drinking water reservoir.</title>
        <authorList>
            <person name="Simonazzi M."/>
            <person name="Shishido T.K."/>
            <person name="Delbaje E."/>
            <person name="Wahlsten M."/>
            <person name="Fewer D.P."/>
            <person name="Sivonen K."/>
            <person name="Pezzolesi L."/>
            <person name="Pistocchi R."/>
        </authorList>
    </citation>
    <scope>NUCLEOTIDE SEQUENCE [LARGE SCALE GENOMIC DNA]</scope>
    <source>
        <strain evidence="9">LRLZ20PSL1</strain>
    </source>
</reference>
<evidence type="ECO:0000256" key="5">
    <source>
        <dbReference type="NCBIfam" id="TIGR00260"/>
    </source>
</evidence>
<gene>
    <name evidence="8" type="primary">thrC</name>
    <name evidence="8" type="ORF">VPK24_09500</name>
</gene>
<sequence length="454" mass="49314">MTGVLDTRRTATESPDHQLDHQHSHPADSHHSHSGHFTHLKCKECGAEYEATAMHVCELCFGPLEVKYDYEAIARNVSREKIAAGPNSIWRYKDFLPVGSDPIDVGTGMTPLLKANRLARRLGLKNLYIKNDAVNMPTLSFKDRVVSVALTRARELGFTTVSCASTGNLANSTAAIAAHAGLECCVFIPADLESGKVLGTLIYNPTVMAVRGNYDQVNRLCSEVANSYGWGFVNINLRPYYSEGSKTLGFEVAEQLGWQLPDHIVAPLASGSLFTKIHKGFQELIATGLVESKPVKCSGAQAEGCNPIATAFKEERDFIAPVKPNTIAKSIAIGNPADGIYAVEQARKTGGHIETATDEEIVEGIKLLAETEGIFTETAGGTTIAVLKKLVEAGKINPDETTVVYITGNGLKTQEAVQSHAGQPLEIDPKLDSFERAWDRARTLDRLEWQQVLV</sequence>
<dbReference type="PANTHER" id="PTHR48078:SF6">
    <property type="entry name" value="L-THREONINE DEHYDRATASE CATABOLIC TDCB"/>
    <property type="match status" value="1"/>
</dbReference>
<dbReference type="InterPro" id="IPR036052">
    <property type="entry name" value="TrpB-like_PALP_sf"/>
</dbReference>
<evidence type="ECO:0000256" key="6">
    <source>
        <dbReference type="SAM" id="MobiDB-lite"/>
    </source>
</evidence>
<keyword evidence="4 8" id="KW-0456">Lyase</keyword>
<dbReference type="EMBL" id="JAZAQF010000057">
    <property type="protein sequence ID" value="MFG3817870.1"/>
    <property type="molecule type" value="Genomic_DNA"/>
</dbReference>
<dbReference type="InterPro" id="IPR001926">
    <property type="entry name" value="TrpB-like_PALP"/>
</dbReference>
<keyword evidence="3" id="KW-0663">Pyridoxal phosphate</keyword>
<dbReference type="EC" id="4.2.3.1" evidence="5"/>
<dbReference type="Gene3D" id="3.40.50.1100">
    <property type="match status" value="2"/>
</dbReference>
<evidence type="ECO:0000259" key="7">
    <source>
        <dbReference type="Pfam" id="PF00291"/>
    </source>
</evidence>
<keyword evidence="9" id="KW-1185">Reference proteome</keyword>
<evidence type="ECO:0000256" key="2">
    <source>
        <dbReference type="ARBA" id="ARBA00005517"/>
    </source>
</evidence>
<dbReference type="GO" id="GO:0004795">
    <property type="term" value="F:threonine synthase activity"/>
    <property type="evidence" value="ECO:0007669"/>
    <property type="project" value="UniProtKB-EC"/>
</dbReference>
<feature type="compositionally biased region" description="Basic and acidic residues" evidence="6">
    <location>
        <begin position="1"/>
        <end position="31"/>
    </location>
</feature>
<feature type="domain" description="Tryptophan synthase beta chain-like PALP" evidence="7">
    <location>
        <begin position="106"/>
        <end position="408"/>
    </location>
</feature>
<dbReference type="PANTHER" id="PTHR48078">
    <property type="entry name" value="THREONINE DEHYDRATASE, MITOCHONDRIAL-RELATED"/>
    <property type="match status" value="1"/>
</dbReference>
<evidence type="ECO:0000256" key="4">
    <source>
        <dbReference type="ARBA" id="ARBA00023239"/>
    </source>
</evidence>
<dbReference type="RefSeq" id="WP_393012507.1">
    <property type="nucleotide sequence ID" value="NZ_JAZAQF010000057.1"/>
</dbReference>
<proteinExistence type="inferred from homology"/>
<dbReference type="CDD" id="cd01563">
    <property type="entry name" value="Thr-synth_1"/>
    <property type="match status" value="1"/>
</dbReference>
<organism evidence="8 9">
    <name type="scientific">Limnothrix redekei LRLZ20PSL1</name>
    <dbReference type="NCBI Taxonomy" id="3112953"/>
    <lineage>
        <taxon>Bacteria</taxon>
        <taxon>Bacillati</taxon>
        <taxon>Cyanobacteriota</taxon>
        <taxon>Cyanophyceae</taxon>
        <taxon>Pseudanabaenales</taxon>
        <taxon>Pseudanabaenaceae</taxon>
        <taxon>Limnothrix</taxon>
    </lineage>
</organism>
<evidence type="ECO:0000256" key="1">
    <source>
        <dbReference type="ARBA" id="ARBA00001933"/>
    </source>
</evidence>
<dbReference type="Proteomes" id="UP001604335">
    <property type="component" value="Unassembled WGS sequence"/>
</dbReference>
<comment type="cofactor">
    <cofactor evidence="1">
        <name>pyridoxal 5'-phosphate</name>
        <dbReference type="ChEBI" id="CHEBI:597326"/>
    </cofactor>
</comment>
<feature type="region of interest" description="Disordered" evidence="6">
    <location>
        <begin position="1"/>
        <end position="33"/>
    </location>
</feature>
<protein>
    <recommendedName>
        <fullName evidence="5">Threonine synthase</fullName>
        <ecNumber evidence="5">4.2.3.1</ecNumber>
    </recommendedName>
</protein>
<evidence type="ECO:0000313" key="9">
    <source>
        <dbReference type="Proteomes" id="UP001604335"/>
    </source>
</evidence>
<dbReference type="InterPro" id="IPR050147">
    <property type="entry name" value="Ser/Thr_Dehydratase"/>
</dbReference>
<evidence type="ECO:0000256" key="3">
    <source>
        <dbReference type="ARBA" id="ARBA00022898"/>
    </source>
</evidence>
<dbReference type="Pfam" id="PF00291">
    <property type="entry name" value="PALP"/>
    <property type="match status" value="1"/>
</dbReference>
<name>A0ABW7C9P4_9CYAN</name>
<accession>A0ABW7C9P4</accession>